<dbReference type="SUPFAM" id="SSF57903">
    <property type="entry name" value="FYVE/PHD zinc finger"/>
    <property type="match status" value="1"/>
</dbReference>
<accession>A0AAP0R984</accession>
<dbReference type="EMBL" id="JBBPBK010000013">
    <property type="protein sequence ID" value="KAK9272533.1"/>
    <property type="molecule type" value="Genomic_DNA"/>
</dbReference>
<dbReference type="Gene3D" id="1.20.920.10">
    <property type="entry name" value="Bromodomain-like"/>
    <property type="match status" value="1"/>
</dbReference>
<feature type="compositionally biased region" description="Low complexity" evidence="9">
    <location>
        <begin position="671"/>
        <end position="682"/>
    </location>
</feature>
<dbReference type="PROSITE" id="PS50016">
    <property type="entry name" value="ZF_PHD_2"/>
    <property type="match status" value="1"/>
</dbReference>
<dbReference type="Pfam" id="PF00628">
    <property type="entry name" value="PHD"/>
    <property type="match status" value="1"/>
</dbReference>
<evidence type="ECO:0000259" key="10">
    <source>
        <dbReference type="PROSITE" id="PS50014"/>
    </source>
</evidence>
<dbReference type="PANTHER" id="PTHR47162">
    <property type="entry name" value="OS02G0192300 PROTEIN"/>
    <property type="match status" value="1"/>
</dbReference>
<dbReference type="PROSITE" id="PS01359">
    <property type="entry name" value="ZF_PHD_1"/>
    <property type="match status" value="1"/>
</dbReference>
<dbReference type="PANTHER" id="PTHR47162:SF8">
    <property type="entry name" value="METHYL-CPG-BINDING DOMAIN-CONTAINING PROTEIN 9"/>
    <property type="match status" value="1"/>
</dbReference>
<feature type="compositionally biased region" description="Basic residues" evidence="9">
    <location>
        <begin position="1106"/>
        <end position="1119"/>
    </location>
</feature>
<feature type="compositionally biased region" description="Basic and acidic residues" evidence="9">
    <location>
        <begin position="422"/>
        <end position="431"/>
    </location>
</feature>
<proteinExistence type="predicted"/>
<comment type="subcellular location">
    <subcellularLocation>
        <location evidence="1">Nucleus</location>
    </subcellularLocation>
</comment>
<dbReference type="Pfam" id="PF00439">
    <property type="entry name" value="Bromodomain"/>
    <property type="match status" value="1"/>
</dbReference>
<sequence>MKQCRIVFRRAAAADDAKVFCNLLGRKLMNSSDNDDEGLLGSPAMVSRPLDFRTIDLRLSVGAYAGSHEAFLEDVRELWNNVRTAHGDQPDLIELAETLSQNFESLYEKEVVALVRKLVEYSKSECLSAEAKKDINDVLVSTSEIPKAPWDEGVCKVCGIDKDDDSVLLCDTCDAEYHTYCLNPPLARIPEGNWYCPSCASGIRMVQNTLQHSQLIGRHRGKKYQGEYTRLFLEALTNLAAVMEEKEYWEFNVDERAFLLKFFCDELLNSALIRQHLEQCAETSVELQQKLRTVTLEWKNLKLKEEILAARAAKVGTGLLDAMGEVGMAEGFGTALPNHGKCVEQLHTLSDRPNNFSIFSVMPQREVTEHNGIDKHLSANYSEKNYTCNNQVVKPIDTEGGHAVVEASLEPASLFSHMASGKNDKSSRPDDLPSSNPLQQDIDDSGKEIGCQGNMHEYMGKDVSTLPPPDRHASDLNTLDAERVPPMTPNESQSDNLELNSVKNDIALKQDLFTNVESQLLKQSIRREFLGSDSTGRLYWVSAKPGRHPWVIVDGSVSLQQRRKMTNDTKLVNSSLVLRNSVSFGSETVSTLGGSKASCPFEYGQNTAIQMCSPWVSYQSDAEIEELFRWLKDNDPKERELKESILHWRKPRFQEQQTRNHDQDDVQTDLSRSTNSERISSSNSLVTKAASLLEKKYGPCSDPETCDILRKRGRKSKVMEGKMYRCECLELICPSRHHCFSCHRTFFTDVELEGHNDGKCSSGLSASEKIKENSDPVKGKGTMRLETIREECVGEMDIVEASKSGCSELSSRLIKFQNEGLVCPYDFEEISSKFVTKNSNKELVQEIGLIGSNGIPSFVPSTSPYLSDSTLMLVSQKDVGVPGDEPKAAEKSIFSQAFRITTNAGHDTSDNSARGCAANEIGEPLKTDRPAVGCLEQKEKKRSLSSRASEMDVGHCCVVPQSSLRPLVGKISQVLRRLKINLLDMDAALPEEAVRPSKAHLEKRWAWRTFLKSAKTIFEMVQATIIFEDMIKTEYLRNGWWYWSSLSAAAKISTVSSLALRIYSLDAAIVYERITSVDLDPTENPKSNGKPDQKPLPSLEPTEKSKVRKPSKRRKESEG</sequence>
<dbReference type="InterPro" id="IPR028942">
    <property type="entry name" value="WHIM1_dom"/>
</dbReference>
<evidence type="ECO:0000256" key="4">
    <source>
        <dbReference type="ARBA" id="ARBA00022833"/>
    </source>
</evidence>
<dbReference type="Proteomes" id="UP001415857">
    <property type="component" value="Unassembled WGS sequence"/>
</dbReference>
<dbReference type="InterPro" id="IPR001965">
    <property type="entry name" value="Znf_PHD"/>
</dbReference>
<keyword evidence="5 7" id="KW-0103">Bromodomain</keyword>
<dbReference type="GO" id="GO:0005634">
    <property type="term" value="C:nucleus"/>
    <property type="evidence" value="ECO:0007669"/>
    <property type="project" value="UniProtKB-SubCell"/>
</dbReference>
<dbReference type="CDD" id="cd15519">
    <property type="entry name" value="PHD1_Lid2p_like"/>
    <property type="match status" value="1"/>
</dbReference>
<keyword evidence="6" id="KW-0539">Nucleus</keyword>
<name>A0AAP0R984_LIQFO</name>
<keyword evidence="3 8" id="KW-0863">Zinc-finger</keyword>
<dbReference type="InterPro" id="IPR019787">
    <property type="entry name" value="Znf_PHD-finger"/>
</dbReference>
<evidence type="ECO:0000256" key="2">
    <source>
        <dbReference type="ARBA" id="ARBA00022723"/>
    </source>
</evidence>
<feature type="domain" description="PHD-type" evidence="11">
    <location>
        <begin position="152"/>
        <end position="202"/>
    </location>
</feature>
<feature type="region of interest" description="Disordered" evidence="9">
    <location>
        <begin position="1079"/>
        <end position="1119"/>
    </location>
</feature>
<protein>
    <recommendedName>
        <fullName evidence="14">Methyl-CpG-binding domain-containing protein 9</fullName>
    </recommendedName>
</protein>
<evidence type="ECO:0000256" key="7">
    <source>
        <dbReference type="PROSITE-ProRule" id="PRU00035"/>
    </source>
</evidence>
<dbReference type="SUPFAM" id="SSF47370">
    <property type="entry name" value="Bromodomain"/>
    <property type="match status" value="1"/>
</dbReference>
<evidence type="ECO:0000256" key="1">
    <source>
        <dbReference type="ARBA" id="ARBA00004123"/>
    </source>
</evidence>
<evidence type="ECO:0000256" key="9">
    <source>
        <dbReference type="SAM" id="MobiDB-lite"/>
    </source>
</evidence>
<dbReference type="AlphaFoldDB" id="A0AAP0R984"/>
<dbReference type="InterPro" id="IPR013083">
    <property type="entry name" value="Znf_RING/FYVE/PHD"/>
</dbReference>
<evidence type="ECO:0000256" key="6">
    <source>
        <dbReference type="ARBA" id="ARBA00023242"/>
    </source>
</evidence>
<keyword evidence="4" id="KW-0862">Zinc</keyword>
<dbReference type="GO" id="GO:0000785">
    <property type="term" value="C:chromatin"/>
    <property type="evidence" value="ECO:0007669"/>
    <property type="project" value="UniProtKB-ARBA"/>
</dbReference>
<dbReference type="InterPro" id="IPR001487">
    <property type="entry name" value="Bromodomain"/>
</dbReference>
<dbReference type="InterPro" id="IPR011011">
    <property type="entry name" value="Znf_FYVE_PHD"/>
</dbReference>
<dbReference type="SMART" id="SM00249">
    <property type="entry name" value="PHD"/>
    <property type="match status" value="1"/>
</dbReference>
<dbReference type="Gene3D" id="3.30.40.10">
    <property type="entry name" value="Zinc/RING finger domain, C3HC4 (zinc finger)"/>
    <property type="match status" value="1"/>
</dbReference>
<dbReference type="InterPro" id="IPR036427">
    <property type="entry name" value="Bromodomain-like_sf"/>
</dbReference>
<gene>
    <name evidence="12" type="ORF">L1049_002906</name>
</gene>
<evidence type="ECO:0000259" key="11">
    <source>
        <dbReference type="PROSITE" id="PS50016"/>
    </source>
</evidence>
<comment type="caution">
    <text evidence="12">The sequence shown here is derived from an EMBL/GenBank/DDBJ whole genome shotgun (WGS) entry which is preliminary data.</text>
</comment>
<feature type="region of interest" description="Disordered" evidence="9">
    <location>
        <begin position="418"/>
        <end position="453"/>
    </location>
</feature>
<keyword evidence="2" id="KW-0479">Metal-binding</keyword>
<evidence type="ECO:0000256" key="5">
    <source>
        <dbReference type="ARBA" id="ARBA00023117"/>
    </source>
</evidence>
<evidence type="ECO:0000256" key="8">
    <source>
        <dbReference type="PROSITE-ProRule" id="PRU00146"/>
    </source>
</evidence>
<organism evidence="12 13">
    <name type="scientific">Liquidambar formosana</name>
    <name type="common">Formosan gum</name>
    <dbReference type="NCBI Taxonomy" id="63359"/>
    <lineage>
        <taxon>Eukaryota</taxon>
        <taxon>Viridiplantae</taxon>
        <taxon>Streptophyta</taxon>
        <taxon>Embryophyta</taxon>
        <taxon>Tracheophyta</taxon>
        <taxon>Spermatophyta</taxon>
        <taxon>Magnoliopsida</taxon>
        <taxon>eudicotyledons</taxon>
        <taxon>Gunneridae</taxon>
        <taxon>Pentapetalae</taxon>
        <taxon>Saxifragales</taxon>
        <taxon>Altingiaceae</taxon>
        <taxon>Liquidambar</taxon>
    </lineage>
</organism>
<dbReference type="InterPro" id="IPR019786">
    <property type="entry name" value="Zinc_finger_PHD-type_CS"/>
</dbReference>
<feature type="region of interest" description="Disordered" evidence="9">
    <location>
        <begin position="652"/>
        <end position="682"/>
    </location>
</feature>
<feature type="domain" description="Bromo" evidence="10">
    <location>
        <begin position="45"/>
        <end position="93"/>
    </location>
</feature>
<dbReference type="Pfam" id="PF15612">
    <property type="entry name" value="WHIM1"/>
    <property type="match status" value="1"/>
</dbReference>
<keyword evidence="13" id="KW-1185">Reference proteome</keyword>
<reference evidence="12 13" key="1">
    <citation type="journal article" date="2024" name="Plant J.">
        <title>Genome sequences and population genomics reveal climatic adaptation and genomic divergence between two closely related sweetgum species.</title>
        <authorList>
            <person name="Xu W.Q."/>
            <person name="Ren C.Q."/>
            <person name="Zhang X.Y."/>
            <person name="Comes H.P."/>
            <person name="Liu X.H."/>
            <person name="Li Y.G."/>
            <person name="Kettle C.J."/>
            <person name="Jalonen R."/>
            <person name="Gaisberger H."/>
            <person name="Ma Y.Z."/>
            <person name="Qiu Y.X."/>
        </authorList>
    </citation>
    <scope>NUCLEOTIDE SEQUENCE [LARGE SCALE GENOMIC DNA]</scope>
    <source>
        <strain evidence="12">Hangzhou</strain>
    </source>
</reference>
<evidence type="ECO:0008006" key="14">
    <source>
        <dbReference type="Google" id="ProtNLM"/>
    </source>
</evidence>
<dbReference type="GO" id="GO:0008270">
    <property type="term" value="F:zinc ion binding"/>
    <property type="evidence" value="ECO:0007669"/>
    <property type="project" value="UniProtKB-KW"/>
</dbReference>
<evidence type="ECO:0000256" key="3">
    <source>
        <dbReference type="ARBA" id="ARBA00022771"/>
    </source>
</evidence>
<dbReference type="PROSITE" id="PS50014">
    <property type="entry name" value="BROMODOMAIN_2"/>
    <property type="match status" value="1"/>
</dbReference>
<evidence type="ECO:0000313" key="13">
    <source>
        <dbReference type="Proteomes" id="UP001415857"/>
    </source>
</evidence>
<evidence type="ECO:0000313" key="12">
    <source>
        <dbReference type="EMBL" id="KAK9272533.1"/>
    </source>
</evidence>